<comment type="caution">
    <text evidence="4">The sequence shown here is derived from an EMBL/GenBank/DDBJ whole genome shotgun (WGS) entry which is preliminary data.</text>
</comment>
<sequence length="1052" mass="115938">MPLFGTTMDRRNEVFQRLKPPCVALSQVALTLSAARGDTSQLIAKLEDVWKTLKSVASRPASLDSKLADYVFFPLSQVLKRTQRVPVRALELALQCLAIILEHGWRSQMQPQLAAQIVILCTLMAEENPKGLSSAQTTDELRTSALDCLRHVFESAGGSSELRDAMTAEPNVPQLGQTISTILDNVLGARSIETQIAASSALQALVTRVATIDIQAGFLPGIVSKLTKLLTPKTAQRRNHEVLVRALEILAHLFKATLGDEVTASLSEDQHSTNRGRLSKVVDQKWLETAASQLKPAITNILKVRETERNDVKESLAQFCLTVMHCRRTLEDSASMCLETLLILCSEQSDNIIASQVELLVSQDASVLALLQTTLHDWISSLPTKMQAADESVKVERIGQISTAYDVLVSSGIDTTVVDKMLVDILRDSVAVTLQPTRLAQKEADIQPPLQSMELDVRDRKSSTEFLTPLVKYRAQDEVMQTIEQLANSVSRHSYKISSGELSRAMRQSLGETQIATFWLLLNTTQTALEQGTGVDQFLVMDNGMQSIASERLDDLYAFSLDILTDNSEDVADPRLRALALRSLALFCRTSGQDFRHELIDALYPVLHSLATPDALLQQDSMTTLNIFASSCGYESVEKLIVENVDYLTNAVSLRLNAFDVSPQAPQVLLMMVRLAGPSLLPYLEDTVDSLFAALQDYHGYPLLVELIFRVLSVVAEEGAKAPQLAITDGTKQDLAKYYEDRWQPVTIDGLAALLHEKVAEEEHLTAAERNETGPHPKRPWKSTDENESEQEGSAEDDQRAVDILDPPPPAPKTYGLLFRISELTQHFLPSASASLRSSLLNLIKTTTPAISRHENSFLPLINTLWPEVVSRLDDTEPYVVATALDLIAMLCEYAGGFMRTRIQQLWPELQEMYNKTAANIVQSVQPRGHGAGKVKDQQTTALMPSNTALSLALMRIKATPADYSDTSTRLLWTSLLGAVTSIVKHISLAPEMFDNAIEMLAPVLDDHEIRAAMEAENADAVWLVLLRSGKVNPPMPPGDDSIHSTFVQVTG</sequence>
<name>A0A9P3CIH0_9PEZI</name>
<dbReference type="GO" id="GO:0005737">
    <property type="term" value="C:cytoplasm"/>
    <property type="evidence" value="ECO:0007669"/>
    <property type="project" value="TreeGrafter"/>
</dbReference>
<protein>
    <recommendedName>
        <fullName evidence="6">TEL2-interacting protein 1</fullName>
    </recommendedName>
</protein>
<dbReference type="PANTHER" id="PTHR18460">
    <property type="entry name" value="TEL2 INTERACTING PROTEIN 1 TTI1 FAMILY MEMBER"/>
    <property type="match status" value="1"/>
</dbReference>
<dbReference type="SUPFAM" id="SSF48371">
    <property type="entry name" value="ARM repeat"/>
    <property type="match status" value="1"/>
</dbReference>
<feature type="domain" description="TTI1 N-terminal TPR" evidence="2">
    <location>
        <begin position="15"/>
        <end position="346"/>
    </location>
</feature>
<dbReference type="InterPro" id="IPR016024">
    <property type="entry name" value="ARM-type_fold"/>
</dbReference>
<feature type="region of interest" description="Disordered" evidence="1">
    <location>
        <begin position="766"/>
        <end position="807"/>
    </location>
</feature>
<accession>A0A9P3CIH0</accession>
<gene>
    <name evidence="4" type="ORF">CKM354_000820800</name>
</gene>
<feature type="domain" description="TTI1 C-terminal TPR" evidence="3">
    <location>
        <begin position="782"/>
        <end position="922"/>
    </location>
</feature>
<proteinExistence type="predicted"/>
<dbReference type="Gene3D" id="1.25.10.10">
    <property type="entry name" value="Leucine-rich Repeat Variant"/>
    <property type="match status" value="3"/>
</dbReference>
<dbReference type="InterPro" id="IPR049362">
    <property type="entry name" value="TTI1_rpt"/>
</dbReference>
<dbReference type="Proteomes" id="UP000825890">
    <property type="component" value="Unassembled WGS sequence"/>
</dbReference>
<dbReference type="OrthoDB" id="49511at2759"/>
<dbReference type="PANTHER" id="PTHR18460:SF3">
    <property type="entry name" value="TELO2-INTERACTING PROTEIN 1 HOMOLOG"/>
    <property type="match status" value="1"/>
</dbReference>
<evidence type="ECO:0000259" key="3">
    <source>
        <dbReference type="Pfam" id="PF24181"/>
    </source>
</evidence>
<dbReference type="InterPro" id="IPR052587">
    <property type="entry name" value="TELO2-interacting_protein_1"/>
</dbReference>
<evidence type="ECO:0008006" key="6">
    <source>
        <dbReference type="Google" id="ProtNLM"/>
    </source>
</evidence>
<feature type="compositionally biased region" description="Acidic residues" evidence="1">
    <location>
        <begin position="786"/>
        <end position="796"/>
    </location>
</feature>
<dbReference type="Pfam" id="PF24181">
    <property type="entry name" value="TPR_TTI1_C"/>
    <property type="match status" value="1"/>
</dbReference>
<evidence type="ECO:0000313" key="4">
    <source>
        <dbReference type="EMBL" id="GIZ45024.1"/>
    </source>
</evidence>
<evidence type="ECO:0000256" key="1">
    <source>
        <dbReference type="SAM" id="MobiDB-lite"/>
    </source>
</evidence>
<dbReference type="AlphaFoldDB" id="A0A9P3CIH0"/>
<dbReference type="InterPro" id="IPR057567">
    <property type="entry name" value="TPR_TTI1_C"/>
</dbReference>
<organism evidence="4 5">
    <name type="scientific">Cercospora kikuchii</name>
    <dbReference type="NCBI Taxonomy" id="84275"/>
    <lineage>
        <taxon>Eukaryota</taxon>
        <taxon>Fungi</taxon>
        <taxon>Dikarya</taxon>
        <taxon>Ascomycota</taxon>
        <taxon>Pezizomycotina</taxon>
        <taxon>Dothideomycetes</taxon>
        <taxon>Dothideomycetidae</taxon>
        <taxon>Mycosphaerellales</taxon>
        <taxon>Mycosphaerellaceae</taxon>
        <taxon>Cercospora</taxon>
    </lineage>
</organism>
<evidence type="ECO:0000313" key="5">
    <source>
        <dbReference type="Proteomes" id="UP000825890"/>
    </source>
</evidence>
<dbReference type="Pfam" id="PF24173">
    <property type="entry name" value="TPR_TTI1_N"/>
    <property type="match status" value="1"/>
</dbReference>
<evidence type="ECO:0000259" key="2">
    <source>
        <dbReference type="Pfam" id="PF24173"/>
    </source>
</evidence>
<dbReference type="InterPro" id="IPR057566">
    <property type="entry name" value="TPR_TTI1_N"/>
</dbReference>
<dbReference type="InterPro" id="IPR011989">
    <property type="entry name" value="ARM-like"/>
</dbReference>
<dbReference type="EMBL" id="BOLY01000005">
    <property type="protein sequence ID" value="GIZ45024.1"/>
    <property type="molecule type" value="Genomic_DNA"/>
</dbReference>
<dbReference type="GeneID" id="68293783"/>
<keyword evidence="5" id="KW-1185">Reference proteome</keyword>
<dbReference type="RefSeq" id="XP_044659511.1">
    <property type="nucleotide sequence ID" value="XM_044803576.1"/>
</dbReference>
<feature type="compositionally biased region" description="Basic and acidic residues" evidence="1">
    <location>
        <begin position="766"/>
        <end position="775"/>
    </location>
</feature>
<dbReference type="Pfam" id="PF21547">
    <property type="entry name" value="TTI1"/>
    <property type="match status" value="1"/>
</dbReference>
<reference evidence="4 5" key="1">
    <citation type="submission" date="2021-01" db="EMBL/GenBank/DDBJ databases">
        <title>Cercospora kikuchii MAFF 305040 whole genome shotgun sequence.</title>
        <authorList>
            <person name="Kashiwa T."/>
            <person name="Suzuki T."/>
        </authorList>
    </citation>
    <scope>NUCLEOTIDE SEQUENCE [LARGE SCALE GENOMIC DNA]</scope>
    <source>
        <strain evidence="4 5">MAFF 305040</strain>
    </source>
</reference>